<gene>
    <name evidence="3" type="ORF">OLEA9_A086964</name>
</gene>
<dbReference type="EMBL" id="CACTIH010005815">
    <property type="protein sequence ID" value="CAA3002175.1"/>
    <property type="molecule type" value="Genomic_DNA"/>
</dbReference>
<dbReference type="Proteomes" id="UP000594638">
    <property type="component" value="Unassembled WGS sequence"/>
</dbReference>
<dbReference type="PANTHER" id="PTHR37076">
    <property type="entry name" value="HISTONE-LYSINE N-METHYLTRANSFERASE, H3 LYSINE-79 SPECIFIC-LIKE-RELATED"/>
    <property type="match status" value="1"/>
</dbReference>
<feature type="coiled-coil region" evidence="1">
    <location>
        <begin position="253"/>
        <end position="312"/>
    </location>
</feature>
<reference evidence="3 4" key="1">
    <citation type="submission" date="2019-12" db="EMBL/GenBank/DDBJ databases">
        <authorList>
            <person name="Alioto T."/>
            <person name="Alioto T."/>
            <person name="Gomez Garrido J."/>
        </authorList>
    </citation>
    <scope>NUCLEOTIDE SEQUENCE [LARGE SCALE GENOMIC DNA]</scope>
</reference>
<comment type="caution">
    <text evidence="3">The sequence shown here is derived from an EMBL/GenBank/DDBJ whole genome shotgun (WGS) entry which is preliminary data.</text>
</comment>
<dbReference type="AlphaFoldDB" id="A0A8S0TAP8"/>
<feature type="region of interest" description="Disordered" evidence="2">
    <location>
        <begin position="317"/>
        <end position="345"/>
    </location>
</feature>
<evidence type="ECO:0000313" key="4">
    <source>
        <dbReference type="Proteomes" id="UP000594638"/>
    </source>
</evidence>
<proteinExistence type="predicted"/>
<accession>A0A8S0TAP8</accession>
<sequence length="440" mass="51384">MMMPQPRRKKWTEAEERTLIDKYGEMVRNGTLVKMKTREKKYRPIALHVNTVHHVRDPATYPWQWTWKDVSTKVQNMRHQYSLVKQKIKKPESLVGGGSGGEEFDWMEGVTHWSNFLRYKEVFGDVALMFGGNDSMVVVGEVNENSGGFEGSGHGMDIPQFGHLGQSAEGDFAAGIDGVENGVLDLEFDYDAEEGEENYNGGNKSDIPMREDGDDGFVCEDIEPSGSDTRKRKVSKGLEKRAWGFLVNQLGRLREMETRFVQREAERERERQRREHLHMEIERERERKLEEMDKDREEREKAKKNLRGQRIQEWEAMERESEERQRRREEGLKNEQEWEEKQSRRRSEWKKRIDEMLNQHQVEMGQIQARILNEQQNLTNQLLGIVSQWTSQPTALSDHTGASGQYMSQMMQNLHHVNGMVHGDARVEGDNQEDQFIVDG</sequence>
<name>A0A8S0TAP8_OLEEU</name>
<keyword evidence="1" id="KW-0175">Coiled coil</keyword>
<protein>
    <submittedName>
        <fullName evidence="3">Uncharacterized protein</fullName>
    </submittedName>
</protein>
<evidence type="ECO:0000256" key="2">
    <source>
        <dbReference type="SAM" id="MobiDB-lite"/>
    </source>
</evidence>
<organism evidence="3 4">
    <name type="scientific">Olea europaea subsp. europaea</name>
    <dbReference type="NCBI Taxonomy" id="158383"/>
    <lineage>
        <taxon>Eukaryota</taxon>
        <taxon>Viridiplantae</taxon>
        <taxon>Streptophyta</taxon>
        <taxon>Embryophyta</taxon>
        <taxon>Tracheophyta</taxon>
        <taxon>Spermatophyta</taxon>
        <taxon>Magnoliopsida</taxon>
        <taxon>eudicotyledons</taxon>
        <taxon>Gunneridae</taxon>
        <taxon>Pentapetalae</taxon>
        <taxon>asterids</taxon>
        <taxon>lamiids</taxon>
        <taxon>Lamiales</taxon>
        <taxon>Oleaceae</taxon>
        <taxon>Oleeae</taxon>
        <taxon>Olea</taxon>
    </lineage>
</organism>
<feature type="region of interest" description="Disordered" evidence="2">
    <location>
        <begin position="194"/>
        <end position="213"/>
    </location>
</feature>
<dbReference type="Gramene" id="OE9A086964T1">
    <property type="protein sequence ID" value="OE9A086964C1"/>
    <property type="gene ID" value="OE9A086964"/>
</dbReference>
<keyword evidence="4" id="KW-1185">Reference proteome</keyword>
<dbReference type="OrthoDB" id="1725125at2759"/>
<evidence type="ECO:0000256" key="1">
    <source>
        <dbReference type="SAM" id="Coils"/>
    </source>
</evidence>
<dbReference type="PANTHER" id="PTHR37076:SF4">
    <property type="entry name" value="HISTONE-LYSINE N-METHYLTRANSFERASE, H3 LYSINE-79 SPECIFIC-LIKE"/>
    <property type="match status" value="1"/>
</dbReference>
<evidence type="ECO:0000313" key="3">
    <source>
        <dbReference type="EMBL" id="CAA3002175.1"/>
    </source>
</evidence>